<dbReference type="GO" id="GO:0046872">
    <property type="term" value="F:metal ion binding"/>
    <property type="evidence" value="ECO:0007669"/>
    <property type="project" value="UniProtKB-UniRule"/>
</dbReference>
<name>A0AA38L7V0_TAXCH</name>
<sequence length="56" mass="5834">CGMYPDLSFGEKSVGKAIVFGSTASDMGYGYESMTVAGENDCKCGSNCTCDPCNCK</sequence>
<comment type="function">
    <text evidence="4">Metallothioneins have a high content of cysteine residues that bind various heavy metals.</text>
</comment>
<dbReference type="EMBL" id="JAHRHJ020000006">
    <property type="protein sequence ID" value="KAH9310955.1"/>
    <property type="molecule type" value="Genomic_DNA"/>
</dbReference>
<protein>
    <recommendedName>
        <fullName evidence="4">Metallothionein-like protein</fullName>
    </recommendedName>
</protein>
<feature type="non-terminal residue" evidence="5">
    <location>
        <position position="56"/>
    </location>
</feature>
<proteinExistence type="inferred from homology"/>
<evidence type="ECO:0000256" key="2">
    <source>
        <dbReference type="ARBA" id="ARBA00022723"/>
    </source>
</evidence>
<keyword evidence="6" id="KW-1185">Reference proteome</keyword>
<comment type="similarity">
    <text evidence="1 4">Belongs to the metallothionein superfamily. Type 15 family.</text>
</comment>
<evidence type="ECO:0000313" key="5">
    <source>
        <dbReference type="EMBL" id="KAH9310955.1"/>
    </source>
</evidence>
<dbReference type="AlphaFoldDB" id="A0AA38L7V0"/>
<comment type="caution">
    <text evidence="5">The sequence shown here is derived from an EMBL/GenBank/DDBJ whole genome shotgun (WGS) entry which is preliminary data.</text>
</comment>
<dbReference type="PANTHER" id="PTHR33543">
    <property type="entry name" value="METALLOTHIONEIN-LIKE PROTEIN 2A"/>
    <property type="match status" value="1"/>
</dbReference>
<dbReference type="PANTHER" id="PTHR33543:SF33">
    <property type="entry name" value="METALLOTHIONEIN-LIKE PROTEIN 2B"/>
    <property type="match status" value="1"/>
</dbReference>
<evidence type="ECO:0000256" key="3">
    <source>
        <dbReference type="ARBA" id="ARBA00022851"/>
    </source>
</evidence>
<reference evidence="5 6" key="1">
    <citation type="journal article" date="2021" name="Nat. Plants">
        <title>The Taxus genome provides insights into paclitaxel biosynthesis.</title>
        <authorList>
            <person name="Xiong X."/>
            <person name="Gou J."/>
            <person name="Liao Q."/>
            <person name="Li Y."/>
            <person name="Zhou Q."/>
            <person name="Bi G."/>
            <person name="Li C."/>
            <person name="Du R."/>
            <person name="Wang X."/>
            <person name="Sun T."/>
            <person name="Guo L."/>
            <person name="Liang H."/>
            <person name="Lu P."/>
            <person name="Wu Y."/>
            <person name="Zhang Z."/>
            <person name="Ro D.K."/>
            <person name="Shang Y."/>
            <person name="Huang S."/>
            <person name="Yan J."/>
        </authorList>
    </citation>
    <scope>NUCLEOTIDE SEQUENCE [LARGE SCALE GENOMIC DNA]</scope>
    <source>
        <strain evidence="5">Ta-2019</strain>
    </source>
</reference>
<dbReference type="Proteomes" id="UP000824469">
    <property type="component" value="Unassembled WGS sequence"/>
</dbReference>
<accession>A0AA38L7V0</accession>
<dbReference type="Pfam" id="PF01439">
    <property type="entry name" value="Metallothio_2"/>
    <property type="match status" value="1"/>
</dbReference>
<dbReference type="InterPro" id="IPR000347">
    <property type="entry name" value="Metalthion_15p"/>
</dbReference>
<organism evidence="5 6">
    <name type="scientific">Taxus chinensis</name>
    <name type="common">Chinese yew</name>
    <name type="synonym">Taxus wallichiana var. chinensis</name>
    <dbReference type="NCBI Taxonomy" id="29808"/>
    <lineage>
        <taxon>Eukaryota</taxon>
        <taxon>Viridiplantae</taxon>
        <taxon>Streptophyta</taxon>
        <taxon>Embryophyta</taxon>
        <taxon>Tracheophyta</taxon>
        <taxon>Spermatophyta</taxon>
        <taxon>Pinopsida</taxon>
        <taxon>Pinidae</taxon>
        <taxon>Conifers II</taxon>
        <taxon>Cupressales</taxon>
        <taxon>Taxaceae</taxon>
        <taxon>Taxus</taxon>
    </lineage>
</organism>
<keyword evidence="3 4" id="KW-0480">Metal-thiolate cluster</keyword>
<evidence type="ECO:0000256" key="1">
    <source>
        <dbReference type="ARBA" id="ARBA00005802"/>
    </source>
</evidence>
<evidence type="ECO:0000313" key="6">
    <source>
        <dbReference type="Proteomes" id="UP000824469"/>
    </source>
</evidence>
<keyword evidence="2 4" id="KW-0479">Metal-binding</keyword>
<evidence type="ECO:0000256" key="4">
    <source>
        <dbReference type="RuleBase" id="RU369052"/>
    </source>
</evidence>
<gene>
    <name evidence="5" type="ORF">KI387_025990</name>
</gene>